<feature type="transmembrane region" description="Helical" evidence="19">
    <location>
        <begin position="1408"/>
        <end position="1427"/>
    </location>
</feature>
<dbReference type="CDD" id="cd00054">
    <property type="entry name" value="EGF_CA"/>
    <property type="match status" value="5"/>
</dbReference>
<feature type="domain" description="Cadherin" evidence="24">
    <location>
        <begin position="139"/>
        <end position="254"/>
    </location>
</feature>
<evidence type="ECO:0000256" key="1">
    <source>
        <dbReference type="ARBA" id="ARBA00004251"/>
    </source>
</evidence>
<feature type="disulfide bond" evidence="17">
    <location>
        <begin position="372"/>
        <end position="382"/>
    </location>
</feature>
<dbReference type="InterPro" id="IPR009030">
    <property type="entry name" value="Growth_fac_rcpt_cys_sf"/>
</dbReference>
<keyword evidence="14" id="KW-0325">Glycoprotein</keyword>
<dbReference type="PANTHER" id="PTHR47767">
    <property type="entry name" value="ADHESION G PROTEIN-COUPLED RECEPTOR G7"/>
    <property type="match status" value="1"/>
</dbReference>
<name>A0AAW0UHD5_SCYPA</name>
<reference evidence="26 27" key="1">
    <citation type="submission" date="2023-03" db="EMBL/GenBank/DDBJ databases">
        <title>High-quality genome of Scylla paramamosain provides insights in environmental adaptation.</title>
        <authorList>
            <person name="Zhang L."/>
        </authorList>
    </citation>
    <scope>NUCLEOTIDE SEQUENCE [LARGE SCALE GENOMIC DNA]</scope>
    <source>
        <strain evidence="26">LZ_2023a</strain>
        <tissue evidence="26">Muscle</tissue>
    </source>
</reference>
<evidence type="ECO:0000259" key="23">
    <source>
        <dbReference type="PROSITE" id="PS50261"/>
    </source>
</evidence>
<feature type="domain" description="G-protein coupled receptors family 2 profile 2" evidence="23">
    <location>
        <begin position="1201"/>
        <end position="1456"/>
    </location>
</feature>
<keyword evidence="8 20" id="KW-0732">Signal</keyword>
<dbReference type="SMART" id="SM00181">
    <property type="entry name" value="EGF"/>
    <property type="match status" value="6"/>
</dbReference>
<evidence type="ECO:0000256" key="10">
    <source>
        <dbReference type="ARBA" id="ARBA00022837"/>
    </source>
</evidence>
<evidence type="ECO:0000256" key="16">
    <source>
        <dbReference type="PROSITE-ProRule" id="PRU00043"/>
    </source>
</evidence>
<keyword evidence="9" id="KW-0677">Repeat</keyword>
<protein>
    <submittedName>
        <fullName evidence="26">Uncharacterized protein</fullName>
    </submittedName>
</protein>
<dbReference type="Gene3D" id="2.60.40.10">
    <property type="entry name" value="Immunoglobulins"/>
    <property type="match status" value="1"/>
</dbReference>
<feature type="domain" description="EGF-like" evidence="21">
    <location>
        <begin position="368"/>
        <end position="405"/>
    </location>
</feature>
<feature type="domain" description="EGF-like" evidence="21">
    <location>
        <begin position="445"/>
        <end position="495"/>
    </location>
</feature>
<dbReference type="SUPFAM" id="SSF57196">
    <property type="entry name" value="EGF/Laminin"/>
    <property type="match status" value="3"/>
</dbReference>
<dbReference type="Gene3D" id="2.60.220.50">
    <property type="match status" value="1"/>
</dbReference>
<dbReference type="Pfam" id="PF12661">
    <property type="entry name" value="hEGF"/>
    <property type="match status" value="1"/>
</dbReference>
<evidence type="ECO:0000256" key="5">
    <source>
        <dbReference type="ARBA" id="ARBA00022525"/>
    </source>
</evidence>
<dbReference type="SUPFAM" id="SSF49265">
    <property type="entry name" value="Fibronectin type III"/>
    <property type="match status" value="1"/>
</dbReference>
<dbReference type="PROSITE" id="PS50268">
    <property type="entry name" value="CADHERIN_2"/>
    <property type="match status" value="2"/>
</dbReference>
<dbReference type="GO" id="GO:0005886">
    <property type="term" value="C:plasma membrane"/>
    <property type="evidence" value="ECO:0007669"/>
    <property type="project" value="UniProtKB-SubCell"/>
</dbReference>
<feature type="transmembrane region" description="Helical" evidence="19">
    <location>
        <begin position="1306"/>
        <end position="1327"/>
    </location>
</feature>
<evidence type="ECO:0000256" key="15">
    <source>
        <dbReference type="ARBA" id="ARBA00023292"/>
    </source>
</evidence>
<feature type="region of interest" description="Disordered" evidence="18">
    <location>
        <begin position="749"/>
        <end position="827"/>
    </location>
</feature>
<dbReference type="GO" id="GO:0007156">
    <property type="term" value="P:homophilic cell adhesion via plasma membrane adhesion molecules"/>
    <property type="evidence" value="ECO:0007669"/>
    <property type="project" value="InterPro"/>
</dbReference>
<keyword evidence="15" id="KW-0424">Laminin EGF-like domain</keyword>
<dbReference type="GO" id="GO:0001736">
    <property type="term" value="P:establishment of planar polarity"/>
    <property type="evidence" value="ECO:0007669"/>
    <property type="project" value="UniProtKB-ARBA"/>
</dbReference>
<feature type="transmembrane region" description="Helical" evidence="19">
    <location>
        <begin position="1261"/>
        <end position="1285"/>
    </location>
</feature>
<feature type="compositionally biased region" description="Basic and acidic residues" evidence="18">
    <location>
        <begin position="809"/>
        <end position="827"/>
    </location>
</feature>
<evidence type="ECO:0000256" key="20">
    <source>
        <dbReference type="SAM" id="SignalP"/>
    </source>
</evidence>
<dbReference type="GO" id="GO:0004930">
    <property type="term" value="F:G protein-coupled receptor activity"/>
    <property type="evidence" value="ECO:0007669"/>
    <property type="project" value="InterPro"/>
</dbReference>
<feature type="domain" description="Cadherin" evidence="24">
    <location>
        <begin position="32"/>
        <end position="138"/>
    </location>
</feature>
<feature type="compositionally biased region" description="Low complexity" evidence="18">
    <location>
        <begin position="1047"/>
        <end position="1061"/>
    </location>
</feature>
<comment type="subcellular location">
    <subcellularLocation>
        <location evidence="3">Cell membrane</location>
        <topology evidence="3">Multi-pass membrane protein</topology>
    </subcellularLocation>
    <subcellularLocation>
        <location evidence="1">Cell membrane</location>
        <topology evidence="1">Single-pass type I membrane protein</topology>
    </subcellularLocation>
    <subcellularLocation>
        <location evidence="2">Secreted</location>
    </subcellularLocation>
</comment>
<feature type="disulfide bond" evidence="17">
    <location>
        <begin position="598"/>
        <end position="607"/>
    </location>
</feature>
<evidence type="ECO:0000256" key="4">
    <source>
        <dbReference type="ARBA" id="ARBA00022475"/>
    </source>
</evidence>
<evidence type="ECO:0000256" key="14">
    <source>
        <dbReference type="ARBA" id="ARBA00023180"/>
    </source>
</evidence>
<evidence type="ECO:0000313" key="27">
    <source>
        <dbReference type="Proteomes" id="UP001487740"/>
    </source>
</evidence>
<evidence type="ECO:0000256" key="12">
    <source>
        <dbReference type="ARBA" id="ARBA00023136"/>
    </source>
</evidence>
<proteinExistence type="predicted"/>
<dbReference type="InterPro" id="IPR000742">
    <property type="entry name" value="EGF"/>
</dbReference>
<dbReference type="PRINTS" id="PR00249">
    <property type="entry name" value="GPCRSECRETIN"/>
</dbReference>
<evidence type="ECO:0000313" key="26">
    <source>
        <dbReference type="EMBL" id="KAK8398693.1"/>
    </source>
</evidence>
<feature type="compositionally biased region" description="Basic residues" evidence="18">
    <location>
        <begin position="749"/>
        <end position="770"/>
    </location>
</feature>
<dbReference type="SMART" id="SM00303">
    <property type="entry name" value="GPS"/>
    <property type="match status" value="1"/>
</dbReference>
<dbReference type="SMART" id="SM00112">
    <property type="entry name" value="CA"/>
    <property type="match status" value="2"/>
</dbReference>
<dbReference type="Gene3D" id="2.60.40.60">
    <property type="entry name" value="Cadherins"/>
    <property type="match status" value="2"/>
</dbReference>
<feature type="disulfide bond" evidence="17">
    <location>
        <begin position="523"/>
        <end position="532"/>
    </location>
</feature>
<dbReference type="InterPro" id="IPR001881">
    <property type="entry name" value="EGF-like_Ca-bd_dom"/>
</dbReference>
<dbReference type="SMART" id="SM00179">
    <property type="entry name" value="EGF_CA"/>
    <property type="match status" value="5"/>
</dbReference>
<evidence type="ECO:0000259" key="21">
    <source>
        <dbReference type="PROSITE" id="PS50026"/>
    </source>
</evidence>
<keyword evidence="4" id="KW-1003">Cell membrane</keyword>
<dbReference type="Gene3D" id="1.20.1070.10">
    <property type="entry name" value="Rhodopsin 7-helix transmembrane proteins"/>
    <property type="match status" value="1"/>
</dbReference>
<dbReference type="InterPro" id="IPR057244">
    <property type="entry name" value="GAIN_B"/>
</dbReference>
<dbReference type="InterPro" id="IPR003961">
    <property type="entry name" value="FN3_dom"/>
</dbReference>
<dbReference type="InterPro" id="IPR013783">
    <property type="entry name" value="Ig-like_fold"/>
</dbReference>
<accession>A0AAW0UHD5</accession>
<evidence type="ECO:0000256" key="9">
    <source>
        <dbReference type="ARBA" id="ARBA00022737"/>
    </source>
</evidence>
<dbReference type="InterPro" id="IPR002126">
    <property type="entry name" value="Cadherin-like_dom"/>
</dbReference>
<comment type="caution">
    <text evidence="17">Lacks conserved residue(s) required for the propagation of feature annotation.</text>
</comment>
<feature type="chain" id="PRO_5043519546" evidence="20">
    <location>
        <begin position="26"/>
        <end position="1834"/>
    </location>
</feature>
<evidence type="ECO:0000256" key="6">
    <source>
        <dbReference type="ARBA" id="ARBA00022536"/>
    </source>
</evidence>
<dbReference type="InterPro" id="IPR000152">
    <property type="entry name" value="EGF-type_Asp/Asn_hydroxyl_site"/>
</dbReference>
<dbReference type="PROSITE" id="PS50261">
    <property type="entry name" value="G_PROTEIN_RECEP_F2_4"/>
    <property type="match status" value="1"/>
</dbReference>
<evidence type="ECO:0000256" key="13">
    <source>
        <dbReference type="ARBA" id="ARBA00023157"/>
    </source>
</evidence>
<evidence type="ECO:0000259" key="24">
    <source>
        <dbReference type="PROSITE" id="PS50268"/>
    </source>
</evidence>
<dbReference type="InterPro" id="IPR000203">
    <property type="entry name" value="GPS"/>
</dbReference>
<dbReference type="EMBL" id="JARAKH010000012">
    <property type="protein sequence ID" value="KAK8398693.1"/>
    <property type="molecule type" value="Genomic_DNA"/>
</dbReference>
<dbReference type="CDD" id="cd00063">
    <property type="entry name" value="FN3"/>
    <property type="match status" value="1"/>
</dbReference>
<feature type="region of interest" description="Disordered" evidence="18">
    <location>
        <begin position="1039"/>
        <end position="1063"/>
    </location>
</feature>
<feature type="disulfide bond" evidence="17">
    <location>
        <begin position="434"/>
        <end position="443"/>
    </location>
</feature>
<feature type="region of interest" description="Disordered" evidence="18">
    <location>
        <begin position="1474"/>
        <end position="1552"/>
    </location>
</feature>
<dbReference type="Pfam" id="PF00002">
    <property type="entry name" value="7tm_2"/>
    <property type="match status" value="1"/>
</dbReference>
<dbReference type="GO" id="GO:0005576">
    <property type="term" value="C:extracellular region"/>
    <property type="evidence" value="ECO:0007669"/>
    <property type="project" value="UniProtKB-SubCell"/>
</dbReference>
<feature type="disulfide bond" evidence="17">
    <location>
        <begin position="560"/>
        <end position="569"/>
    </location>
</feature>
<dbReference type="CDD" id="cd11304">
    <property type="entry name" value="Cadherin_repeat"/>
    <property type="match status" value="2"/>
</dbReference>
<keyword evidence="7 19" id="KW-0812">Transmembrane</keyword>
<keyword evidence="6 17" id="KW-0245">EGF-like domain</keyword>
<comment type="caution">
    <text evidence="26">The sequence shown here is derived from an EMBL/GenBank/DDBJ whole genome shotgun (WGS) entry which is preliminary data.</text>
</comment>
<dbReference type="PROSITE" id="PS50221">
    <property type="entry name" value="GAIN_B"/>
    <property type="match status" value="1"/>
</dbReference>
<feature type="region of interest" description="Disordered" evidence="18">
    <location>
        <begin position="1708"/>
        <end position="1728"/>
    </location>
</feature>
<keyword evidence="12 19" id="KW-0472">Membrane</keyword>
<dbReference type="FunFam" id="2.10.25.10:FF:000537">
    <property type="entry name" value="Notch 3"/>
    <property type="match status" value="1"/>
</dbReference>
<organism evidence="26 27">
    <name type="scientific">Scylla paramamosain</name>
    <name type="common">Mud crab</name>
    <dbReference type="NCBI Taxonomy" id="85552"/>
    <lineage>
        <taxon>Eukaryota</taxon>
        <taxon>Metazoa</taxon>
        <taxon>Ecdysozoa</taxon>
        <taxon>Arthropoda</taxon>
        <taxon>Crustacea</taxon>
        <taxon>Multicrustacea</taxon>
        <taxon>Malacostraca</taxon>
        <taxon>Eumalacostraca</taxon>
        <taxon>Eucarida</taxon>
        <taxon>Decapoda</taxon>
        <taxon>Pleocyemata</taxon>
        <taxon>Brachyura</taxon>
        <taxon>Eubrachyura</taxon>
        <taxon>Portunoidea</taxon>
        <taxon>Portunidae</taxon>
        <taxon>Portuninae</taxon>
        <taxon>Scylla</taxon>
    </lineage>
</organism>
<feature type="transmembrane region" description="Helical" evidence="19">
    <location>
        <begin position="1203"/>
        <end position="1225"/>
    </location>
</feature>
<keyword evidence="27" id="KW-1185">Reference proteome</keyword>
<dbReference type="PROSITE" id="PS01186">
    <property type="entry name" value="EGF_2"/>
    <property type="match status" value="5"/>
</dbReference>
<dbReference type="InterPro" id="IPR046338">
    <property type="entry name" value="GAIN_dom_sf"/>
</dbReference>
<dbReference type="SMART" id="SM00060">
    <property type="entry name" value="FN3"/>
    <property type="match status" value="1"/>
</dbReference>
<dbReference type="InterPro" id="IPR013032">
    <property type="entry name" value="EGF-like_CS"/>
</dbReference>
<dbReference type="GO" id="GO:0005509">
    <property type="term" value="F:calcium ion binding"/>
    <property type="evidence" value="ECO:0007669"/>
    <property type="project" value="UniProtKB-UniRule"/>
</dbReference>
<dbReference type="InterPro" id="IPR053066">
    <property type="entry name" value="ADGR_G7"/>
</dbReference>
<dbReference type="PROSITE" id="PS00022">
    <property type="entry name" value="EGF_1"/>
    <property type="match status" value="6"/>
</dbReference>
<dbReference type="Pfam" id="PF00008">
    <property type="entry name" value="EGF"/>
    <property type="match status" value="3"/>
</dbReference>
<evidence type="ECO:0000256" key="11">
    <source>
        <dbReference type="ARBA" id="ARBA00022989"/>
    </source>
</evidence>
<dbReference type="PANTHER" id="PTHR47767:SF1">
    <property type="entry name" value="ADHESION G PROTEIN-COUPLED RECEPTOR G7"/>
    <property type="match status" value="1"/>
</dbReference>
<dbReference type="PROSITE" id="PS50026">
    <property type="entry name" value="EGF_3"/>
    <property type="match status" value="6"/>
</dbReference>
<dbReference type="FunFam" id="2.10.25.10:FF:000321">
    <property type="entry name" value="Protein delta homolog 1"/>
    <property type="match status" value="1"/>
</dbReference>
<dbReference type="InterPro" id="IPR017981">
    <property type="entry name" value="GPCR_2-like_7TM"/>
</dbReference>
<feature type="domain" description="Fibronectin type-III" evidence="25">
    <location>
        <begin position="251"/>
        <end position="370"/>
    </location>
</feature>
<sequence length="1834" mass="200256">MAAVPAVPTWGRLLMLGVVVLSSVASEELWLEQPPRPPRVYAAAPSGVDVTVLRAVNLLPGADTHIKDPRFSLHRSNKTDHQYFTIDESTGVIKTARYLERQAGHHYFVIAVVLESGLAGKRDLNITVTHFNQFDPVLGLQHYSAEVAATAGTGTRLLTVTATDRDSVDYNRAIHFFLADPSETPFTLNPFLDPPAWSPVRIDPITGVLRVARPLHLTPSSLQLLVGAVDGGSPQRYSLANLTVYIRDMPAPRSVVITNTSESSLTVCWSPPALGNPEGYILSYIPAGSLGNPGDGFLNLTIEQLHQKLPGWSNDQEAPIRGDSLVQVYRYCAVVGGLLRWTEYAVGVRAWAGQELSVAAAPVKATTTSNYCAEGVCKVGNCSLQQDPPGYSCKCPANYYGDKCQHHNPCLPVSPCSHLGLCHNHTDGSYTCECLYGFYGPNCTLLNPCAAVATNPCTNGGSCIRRSILPQNSAGERSGQYECVCPEGFYGLLCEDRDPCHSKPCLHGGSCTNLTQTTFSCVCPAGYTGKKCEMEVNECDPSPCRRGECTDLLNDYHCQCPRGWGGKKCDVDLDECASSPCFNGATCIDGQNSYVCDCAHGYSGIRCGIPESCPAQTTLQSTGEFHWPATHHGESVTISCPYGVLIPATEDRDTTETTPFPQMPPTLPTNEDDGLEYEAALSSTGNPQMSKMTTTFAEWEGGSFQIKRKSRDVYPSHSTLFDEHEIFQSHPTQRSLEERKRLILSSLRGWRKSERHSHGQSRKGQVRRGRERQNRQSFMSDSSRENEKTPRTHLHDGTQTNSNVEEQDQNVRKQTEGEQGTYRDLKIGTDVPENLTLQMGMKADLKDQKKKNASEIHEKSEHLQVKRSKLDGQDENLANIDLSPTTEIYLRKAVRSCILLPNGNVTWKEPDTSMCREEAMQKAERAAEEVANLTAFPSAVDSEMFTRAADQLAMIVDHAVKDPAVASKMVESLSNMMEVNDSVVAAVDQESSVTKQILKTINTFTENVALEVGKHVKYGSQHLIIEARLLDSSLKENITFSPTQEGSDPSPSHSSHVPNNDIDLSVPSQKSKPYISLPPQALKLAGTKNVRLEFVSFANDKFFRSQQGSGLPVIAAKITNTEVTNLSYPVLYHIPLAASHTSELVHPVCVFWDEKEQEWSSDGLNMVQSDGKMFCQASHLTAFSILLDPVPEHHGLHARTLSIITYIGLIISTGALIATVATYALFRTLNRDRSGKIVMNLSLVLLLLNIVFIIAANLKPPSVACMALAATLHYLVVAAFAWMLVEAANMYQLLITVFASAETHFMAKRVVTAWGIPVVLVVIALAIDKDVYGDPAHGHCVISPMSNPALYYSTYLGPICLVLLVNCVVFVLVTRVLCQRRPRSNKPRATSSSPPVELPITLAQVRGAVTVVALLGITWVAGALSIGGVRVTLQYLFCLTTPLQGLIIFIVRVAQNTEARASWIALLTTGTLRRRPPTHTRSTHSSDHSHSTLSTTNTPRNNHSSTHTTSTRISLRTSAKPTANNQRNGSIKSWKAKNGSISSYSSKNEKGHETNSVMSTIFAHLVMRFSNGPHENGNDGPPISKNISKVRPDSASVNLPELECPSRLNQEQSYFCEAIPEKSRRSSHKNKAMHRPQSLVLLRTDSHGSVMATQSSTLSSQDCINPQFPLLSSNFLPEELMEVGIPSSLVPRRSLGSLVLTAGSKEGDDSSWHFVRPPTDGHSNPVSEGESILVETDHSAVSTKGERDCEKLGSKIMEASESKSHNGCIVLSGQRVATNNSAISVGGGKIVAPNLTRANSEVHVNSSLINPADLRRSASVYTLGEWEDPRSSIV</sequence>
<evidence type="ECO:0000256" key="2">
    <source>
        <dbReference type="ARBA" id="ARBA00004613"/>
    </source>
</evidence>
<feature type="disulfide bond" evidence="17">
    <location>
        <begin position="395"/>
        <end position="404"/>
    </location>
</feature>
<feature type="compositionally biased region" description="Low complexity" evidence="18">
    <location>
        <begin position="1491"/>
        <end position="1518"/>
    </location>
</feature>
<feature type="disulfide bond" evidence="17">
    <location>
        <begin position="539"/>
        <end position="549"/>
    </location>
</feature>
<dbReference type="PROSITE" id="PS01187">
    <property type="entry name" value="EGF_CA"/>
    <property type="match status" value="1"/>
</dbReference>
<feature type="signal peptide" evidence="20">
    <location>
        <begin position="1"/>
        <end position="25"/>
    </location>
</feature>
<keyword evidence="5" id="KW-0964">Secreted</keyword>
<evidence type="ECO:0000256" key="17">
    <source>
        <dbReference type="PROSITE-ProRule" id="PRU00076"/>
    </source>
</evidence>
<dbReference type="InterPro" id="IPR015919">
    <property type="entry name" value="Cadherin-like_sf"/>
</dbReference>
<feature type="compositionally biased region" description="Basic and acidic residues" evidence="18">
    <location>
        <begin position="782"/>
        <end position="796"/>
    </location>
</feature>
<gene>
    <name evidence="26" type="ORF">O3P69_004065</name>
</gene>
<feature type="domain" description="EGF-like" evidence="21">
    <location>
        <begin position="406"/>
        <end position="444"/>
    </location>
</feature>
<evidence type="ECO:0000256" key="3">
    <source>
        <dbReference type="ARBA" id="ARBA00004651"/>
    </source>
</evidence>
<keyword evidence="13 17" id="KW-1015">Disulfide bond</keyword>
<feature type="disulfide bond" evidence="17">
    <location>
        <begin position="485"/>
        <end position="494"/>
    </location>
</feature>
<feature type="domain" description="EGF-like" evidence="21">
    <location>
        <begin position="535"/>
        <end position="570"/>
    </location>
</feature>
<keyword evidence="10 16" id="KW-0106">Calcium</keyword>
<dbReference type="CDD" id="cd15040">
    <property type="entry name" value="7tmB2_Adhesion"/>
    <property type="match status" value="1"/>
</dbReference>
<dbReference type="PROSITE" id="PS50853">
    <property type="entry name" value="FN3"/>
    <property type="match status" value="1"/>
</dbReference>
<dbReference type="Gene3D" id="2.10.25.10">
    <property type="entry name" value="Laminin"/>
    <property type="match status" value="5"/>
</dbReference>
<evidence type="ECO:0000259" key="22">
    <source>
        <dbReference type="PROSITE" id="PS50221"/>
    </source>
</evidence>
<evidence type="ECO:0000256" key="18">
    <source>
        <dbReference type="SAM" id="MobiDB-lite"/>
    </source>
</evidence>
<dbReference type="PROSITE" id="PS00010">
    <property type="entry name" value="ASX_HYDROXYL"/>
    <property type="match status" value="2"/>
</dbReference>
<evidence type="ECO:0000256" key="19">
    <source>
        <dbReference type="SAM" id="Phobius"/>
    </source>
</evidence>
<dbReference type="InterPro" id="IPR000832">
    <property type="entry name" value="GPCR_2_secretin-like"/>
</dbReference>
<dbReference type="FunFam" id="2.10.25.10:FF:000391">
    <property type="entry name" value="Weary, isoform C"/>
    <property type="match status" value="1"/>
</dbReference>
<keyword evidence="11 19" id="KW-1133">Transmembrane helix</keyword>
<dbReference type="GO" id="GO:0007166">
    <property type="term" value="P:cell surface receptor signaling pathway"/>
    <property type="evidence" value="ECO:0007669"/>
    <property type="project" value="InterPro"/>
</dbReference>
<dbReference type="SUPFAM" id="SSF49313">
    <property type="entry name" value="Cadherin-like"/>
    <property type="match status" value="2"/>
</dbReference>
<feature type="domain" description="EGF-like" evidence="21">
    <location>
        <begin position="496"/>
        <end position="533"/>
    </location>
</feature>
<dbReference type="PRINTS" id="PR00205">
    <property type="entry name" value="CADHERIN"/>
</dbReference>
<evidence type="ECO:0000256" key="7">
    <source>
        <dbReference type="ARBA" id="ARBA00022692"/>
    </source>
</evidence>
<feature type="domain" description="GAIN-B" evidence="22">
    <location>
        <begin position="1053"/>
        <end position="1193"/>
    </location>
</feature>
<evidence type="ECO:0000259" key="25">
    <source>
        <dbReference type="PROSITE" id="PS50853"/>
    </source>
</evidence>
<feature type="transmembrane region" description="Helical" evidence="19">
    <location>
        <begin position="1355"/>
        <end position="1378"/>
    </location>
</feature>
<dbReference type="GO" id="GO:0007163">
    <property type="term" value="P:establishment or maintenance of cell polarity"/>
    <property type="evidence" value="ECO:0007669"/>
    <property type="project" value="UniProtKB-ARBA"/>
</dbReference>
<dbReference type="Proteomes" id="UP001487740">
    <property type="component" value="Unassembled WGS sequence"/>
</dbReference>
<dbReference type="SUPFAM" id="SSF57184">
    <property type="entry name" value="Growth factor receptor domain"/>
    <property type="match status" value="1"/>
</dbReference>
<dbReference type="InterPro" id="IPR018097">
    <property type="entry name" value="EGF_Ca-bd_CS"/>
</dbReference>
<dbReference type="InterPro" id="IPR036116">
    <property type="entry name" value="FN3_sf"/>
</dbReference>
<feature type="compositionally biased region" description="Polar residues" evidence="18">
    <location>
        <begin position="1519"/>
        <end position="1531"/>
    </location>
</feature>
<dbReference type="Pfam" id="PF01825">
    <property type="entry name" value="GPS"/>
    <property type="match status" value="1"/>
</dbReference>
<evidence type="ECO:0000256" key="8">
    <source>
        <dbReference type="ARBA" id="ARBA00022729"/>
    </source>
</evidence>
<feature type="domain" description="EGF-like" evidence="21">
    <location>
        <begin position="572"/>
        <end position="608"/>
    </location>
</feature>
<feature type="transmembrane region" description="Helical" evidence="19">
    <location>
        <begin position="1237"/>
        <end position="1255"/>
    </location>
</feature>